<reference evidence="2 3" key="1">
    <citation type="submission" date="2016-02" db="EMBL/GenBank/DDBJ databases">
        <title>Genome analysis of coral dinoflagellate symbionts highlights evolutionary adaptations to a symbiotic lifestyle.</title>
        <authorList>
            <person name="Aranda M."/>
            <person name="Li Y."/>
            <person name="Liew Y.J."/>
            <person name="Baumgarten S."/>
            <person name="Simakov O."/>
            <person name="Wilson M."/>
            <person name="Piel J."/>
            <person name="Ashoor H."/>
            <person name="Bougouffa S."/>
            <person name="Bajic V.B."/>
            <person name="Ryu T."/>
            <person name="Ravasi T."/>
            <person name="Bayer T."/>
            <person name="Micklem G."/>
            <person name="Kim H."/>
            <person name="Bhak J."/>
            <person name="Lajeunesse T.C."/>
            <person name="Voolstra C.R."/>
        </authorList>
    </citation>
    <scope>NUCLEOTIDE SEQUENCE [LARGE SCALE GENOMIC DNA]</scope>
    <source>
        <strain evidence="2 3">CCMP2467</strain>
    </source>
</reference>
<sequence length="574" mass="64001">MARHTSLLLVGLLVELIGVHGVQNEGGDNRDWEKWSDEEIAARKAEAWENSSWTTTPLSGWDGPLQQVQAQPSMVGGSAEQPAPASMVQCDEPEVTVTPLGYLPSSAWGPCYEDAAYMVSQEQPSLSSSSSAVAATVDGEGALLVDSCAAGGGDLPAGSVDTANTRWDEEISLAAQDGEILHFIDLSLVPIPEDLPLPFNYRRVILLRRRRLLLRWIGGRKFWIVVLFEAAFRQAALDDRLPPWPPPRHIPALNQPSQGSPNEVESSGMALWTGGTTRMAPSVYVKEKGWRRKQLHPPRRLRGPQFASKEIKLRQVPRVPRALLCPRRIGLHSTDDSKRMGLPWMIPARQLGTLSRRPVILPPPLHPLPPWGFGRMVFGIHVREHRRRRQAIVVALGQNGHNVAKIGCSSISQGTGGLVVEQLALVFLVGGVGNSELDVDVYHFAGRWPVVRVPAQEMERCSTGRHTNRDAERGDTEHGEHNYDLLGILHYVLYDFYHCELDLYFDKELRPGVFVYKWGQFWYYCFSRHQAPGGYCGNLVILLLAVLHVYYLELGLDVVDYEYLDVLFRGNGLA</sequence>
<protein>
    <submittedName>
        <fullName evidence="2">Uncharacterized protein</fullName>
    </submittedName>
</protein>
<gene>
    <name evidence="2" type="ORF">AK812_SmicGene31926</name>
</gene>
<evidence type="ECO:0000313" key="2">
    <source>
        <dbReference type="EMBL" id="OLP86907.1"/>
    </source>
</evidence>
<evidence type="ECO:0000313" key="3">
    <source>
        <dbReference type="Proteomes" id="UP000186817"/>
    </source>
</evidence>
<name>A0A1Q9CVG9_SYMMI</name>
<organism evidence="2 3">
    <name type="scientific">Symbiodinium microadriaticum</name>
    <name type="common">Dinoflagellate</name>
    <name type="synonym">Zooxanthella microadriatica</name>
    <dbReference type="NCBI Taxonomy" id="2951"/>
    <lineage>
        <taxon>Eukaryota</taxon>
        <taxon>Sar</taxon>
        <taxon>Alveolata</taxon>
        <taxon>Dinophyceae</taxon>
        <taxon>Suessiales</taxon>
        <taxon>Symbiodiniaceae</taxon>
        <taxon>Symbiodinium</taxon>
    </lineage>
</organism>
<dbReference type="OrthoDB" id="10279623at2759"/>
<keyword evidence="1" id="KW-0732">Signal</keyword>
<dbReference type="AlphaFoldDB" id="A0A1Q9CVG9"/>
<accession>A0A1Q9CVG9</accession>
<comment type="caution">
    <text evidence="2">The sequence shown here is derived from an EMBL/GenBank/DDBJ whole genome shotgun (WGS) entry which is preliminary data.</text>
</comment>
<feature type="signal peptide" evidence="1">
    <location>
        <begin position="1"/>
        <end position="21"/>
    </location>
</feature>
<dbReference type="Proteomes" id="UP000186817">
    <property type="component" value="Unassembled WGS sequence"/>
</dbReference>
<proteinExistence type="predicted"/>
<keyword evidence="3" id="KW-1185">Reference proteome</keyword>
<evidence type="ECO:0000256" key="1">
    <source>
        <dbReference type="SAM" id="SignalP"/>
    </source>
</evidence>
<feature type="chain" id="PRO_5012344621" evidence="1">
    <location>
        <begin position="22"/>
        <end position="574"/>
    </location>
</feature>
<dbReference type="EMBL" id="LSRX01000893">
    <property type="protein sequence ID" value="OLP86907.1"/>
    <property type="molecule type" value="Genomic_DNA"/>
</dbReference>